<dbReference type="AlphaFoldDB" id="A0A1F5TRV9"/>
<gene>
    <name evidence="1" type="ORF">A2531_07070</name>
</gene>
<comment type="caution">
    <text evidence="1">The sequence shown here is derived from an EMBL/GenBank/DDBJ whole genome shotgun (WGS) entry which is preliminary data.</text>
</comment>
<name>A0A1F5TRV9_9BACT</name>
<sequence>MPEKKFPRILVFDEHLDDFKRRELYLYMVFGQETGDDKFLQNAEFFNSLSDYQKVIAEFREKRKWPQIIIFDDCARQGNNIELIKKYIADLRNSGFGGVIIIKDESPIDHNWLFLGANYEISPQTISDDVKKILKDLGY</sequence>
<accession>A0A1F5TRV9</accession>
<evidence type="ECO:0000313" key="1">
    <source>
        <dbReference type="EMBL" id="OGF41341.1"/>
    </source>
</evidence>
<organism evidence="1 2">
    <name type="scientific">Candidatus Falkowbacteria bacterium RIFOXYD2_FULL_34_120</name>
    <dbReference type="NCBI Taxonomy" id="1798007"/>
    <lineage>
        <taxon>Bacteria</taxon>
        <taxon>Candidatus Falkowiibacteriota</taxon>
    </lineage>
</organism>
<evidence type="ECO:0000313" key="2">
    <source>
        <dbReference type="Proteomes" id="UP000177579"/>
    </source>
</evidence>
<dbReference type="EMBL" id="MFGO01000010">
    <property type="protein sequence ID" value="OGF41341.1"/>
    <property type="molecule type" value="Genomic_DNA"/>
</dbReference>
<reference evidence="1 2" key="1">
    <citation type="journal article" date="2016" name="Nat. Commun.">
        <title>Thousands of microbial genomes shed light on interconnected biogeochemical processes in an aquifer system.</title>
        <authorList>
            <person name="Anantharaman K."/>
            <person name="Brown C.T."/>
            <person name="Hug L.A."/>
            <person name="Sharon I."/>
            <person name="Castelle C.J."/>
            <person name="Probst A.J."/>
            <person name="Thomas B.C."/>
            <person name="Singh A."/>
            <person name="Wilkins M.J."/>
            <person name="Karaoz U."/>
            <person name="Brodie E.L."/>
            <person name="Williams K.H."/>
            <person name="Hubbard S.S."/>
            <person name="Banfield J.F."/>
        </authorList>
    </citation>
    <scope>NUCLEOTIDE SEQUENCE [LARGE SCALE GENOMIC DNA]</scope>
</reference>
<dbReference type="Proteomes" id="UP000177579">
    <property type="component" value="Unassembled WGS sequence"/>
</dbReference>
<protein>
    <submittedName>
        <fullName evidence="1">Uncharacterized protein</fullName>
    </submittedName>
</protein>
<proteinExistence type="predicted"/>